<dbReference type="CDD" id="cd00077">
    <property type="entry name" value="HDc"/>
    <property type="match status" value="1"/>
</dbReference>
<proteinExistence type="predicted"/>
<dbReference type="OrthoDB" id="9802066at2"/>
<feature type="domain" description="HD" evidence="1">
    <location>
        <begin position="184"/>
        <end position="307"/>
    </location>
</feature>
<dbReference type="SUPFAM" id="SSF109604">
    <property type="entry name" value="HD-domain/PDEase-like"/>
    <property type="match status" value="1"/>
</dbReference>
<evidence type="ECO:0000313" key="4">
    <source>
        <dbReference type="Proteomes" id="UP000199664"/>
    </source>
</evidence>
<dbReference type="PROSITE" id="PS51832">
    <property type="entry name" value="HD_GYP"/>
    <property type="match status" value="1"/>
</dbReference>
<accession>A0A1H7FK94</accession>
<dbReference type="PROSITE" id="PS51831">
    <property type="entry name" value="HD"/>
    <property type="match status" value="1"/>
</dbReference>
<dbReference type="InterPro" id="IPR006674">
    <property type="entry name" value="HD_domain"/>
</dbReference>
<protein>
    <submittedName>
        <fullName evidence="3">HDIG domain-containing protein</fullName>
    </submittedName>
</protein>
<dbReference type="GO" id="GO:0008081">
    <property type="term" value="F:phosphoric diester hydrolase activity"/>
    <property type="evidence" value="ECO:0007669"/>
    <property type="project" value="UniProtKB-ARBA"/>
</dbReference>
<organism evidence="3 4">
    <name type="scientific">Bosea lupini</name>
    <dbReference type="NCBI Taxonomy" id="1036779"/>
    <lineage>
        <taxon>Bacteria</taxon>
        <taxon>Pseudomonadati</taxon>
        <taxon>Pseudomonadota</taxon>
        <taxon>Alphaproteobacteria</taxon>
        <taxon>Hyphomicrobiales</taxon>
        <taxon>Boseaceae</taxon>
        <taxon>Bosea</taxon>
    </lineage>
</organism>
<dbReference type="Gene3D" id="1.10.3210.10">
    <property type="entry name" value="Hypothetical protein af1432"/>
    <property type="match status" value="1"/>
</dbReference>
<dbReference type="PANTHER" id="PTHR43155:SF2">
    <property type="entry name" value="CYCLIC DI-GMP PHOSPHODIESTERASE PA4108"/>
    <property type="match status" value="1"/>
</dbReference>
<dbReference type="STRING" id="1036779.SAMN04515666_10139"/>
<dbReference type="SMART" id="SM00471">
    <property type="entry name" value="HDc"/>
    <property type="match status" value="1"/>
</dbReference>
<dbReference type="NCBIfam" id="TIGR00277">
    <property type="entry name" value="HDIG"/>
    <property type="match status" value="1"/>
</dbReference>
<reference evidence="4" key="1">
    <citation type="submission" date="2016-10" db="EMBL/GenBank/DDBJ databases">
        <authorList>
            <person name="Varghese N."/>
            <person name="Submissions S."/>
        </authorList>
    </citation>
    <scope>NUCLEOTIDE SEQUENCE [LARGE SCALE GENOMIC DNA]</scope>
    <source>
        <strain evidence="4">LMG 26383,CCUG 61248,R- 45681</strain>
    </source>
</reference>
<dbReference type="Pfam" id="PF13487">
    <property type="entry name" value="HD_5"/>
    <property type="match status" value="1"/>
</dbReference>
<dbReference type="PANTHER" id="PTHR43155">
    <property type="entry name" value="CYCLIC DI-GMP PHOSPHODIESTERASE PA4108-RELATED"/>
    <property type="match status" value="1"/>
</dbReference>
<evidence type="ECO:0000259" key="2">
    <source>
        <dbReference type="PROSITE" id="PS51832"/>
    </source>
</evidence>
<dbReference type="InterPro" id="IPR003607">
    <property type="entry name" value="HD/PDEase_dom"/>
</dbReference>
<evidence type="ECO:0000313" key="3">
    <source>
        <dbReference type="EMBL" id="SEK24852.1"/>
    </source>
</evidence>
<dbReference type="AlphaFoldDB" id="A0A1H7FK94"/>
<sequence length="348" mass="37533">MSIAVLLITDRPEESQKLERLLSLWGPCDVVDLYRPARGGPVPTRLLVSDVDLSNRVAVEAIRDRVAAHRRKGMPFLCLLRDQSPRLTIQANAIGASAVLPAGLPARTLLDEIGRILNPEGCGAIQQNFIAASAGMADLLSAAAEGRALPVAAIEGSVEAINRAADDRDLGAWLELVWNHDDATYQHCLLVAGLVAAFARALGFPEEARKQVTSAAVLHDIGKARIPLAILHKAGKLTTEELAIMREHPQIGYEMLQRQGAFAGEVAEAARSHHEYLDGTGYPQGLKAHEISDVVRMVTICDIYAALIERRPYKAPMAPQEAYAMLVGMGAKLDGDLLRAFRAVVLPG</sequence>
<dbReference type="InterPro" id="IPR006675">
    <property type="entry name" value="HDIG_dom"/>
</dbReference>
<name>A0A1H7FK94_9HYPH</name>
<dbReference type="RefSeq" id="WP_091828506.1">
    <property type="nucleotide sequence ID" value="NZ_FOAN01000001.1"/>
</dbReference>
<evidence type="ECO:0000259" key="1">
    <source>
        <dbReference type="PROSITE" id="PS51831"/>
    </source>
</evidence>
<dbReference type="InterPro" id="IPR037522">
    <property type="entry name" value="HD_GYP_dom"/>
</dbReference>
<dbReference type="Proteomes" id="UP000199664">
    <property type="component" value="Unassembled WGS sequence"/>
</dbReference>
<gene>
    <name evidence="3" type="ORF">SAMN04515666_10139</name>
</gene>
<feature type="domain" description="HD-GYP" evidence="2">
    <location>
        <begin position="162"/>
        <end position="348"/>
    </location>
</feature>
<keyword evidence="4" id="KW-1185">Reference proteome</keyword>
<dbReference type="EMBL" id="FOAN01000001">
    <property type="protein sequence ID" value="SEK24852.1"/>
    <property type="molecule type" value="Genomic_DNA"/>
</dbReference>